<dbReference type="EMBL" id="JAIWYP010000001">
    <property type="protein sequence ID" value="KAH3877245.1"/>
    <property type="molecule type" value="Genomic_DNA"/>
</dbReference>
<gene>
    <name evidence="1" type="ORF">DPMN_001107</name>
</gene>
<keyword evidence="2" id="KW-1185">Reference proteome</keyword>
<proteinExistence type="predicted"/>
<accession>A0A9D4RSM8</accession>
<comment type="caution">
    <text evidence="1">The sequence shown here is derived from an EMBL/GenBank/DDBJ whole genome shotgun (WGS) entry which is preliminary data.</text>
</comment>
<name>A0A9D4RSM8_DREPO</name>
<reference evidence="1" key="1">
    <citation type="journal article" date="2019" name="bioRxiv">
        <title>The Genome of the Zebra Mussel, Dreissena polymorpha: A Resource for Invasive Species Research.</title>
        <authorList>
            <person name="McCartney M.A."/>
            <person name="Auch B."/>
            <person name="Kono T."/>
            <person name="Mallez S."/>
            <person name="Zhang Y."/>
            <person name="Obille A."/>
            <person name="Becker A."/>
            <person name="Abrahante J.E."/>
            <person name="Garbe J."/>
            <person name="Badalamenti J.P."/>
            <person name="Herman A."/>
            <person name="Mangelson H."/>
            <person name="Liachko I."/>
            <person name="Sullivan S."/>
            <person name="Sone E.D."/>
            <person name="Koren S."/>
            <person name="Silverstein K.A.T."/>
            <person name="Beckman K.B."/>
            <person name="Gohl D.M."/>
        </authorList>
    </citation>
    <scope>NUCLEOTIDE SEQUENCE</scope>
    <source>
        <strain evidence="1">Duluth1</strain>
        <tissue evidence="1">Whole animal</tissue>
    </source>
</reference>
<dbReference type="AlphaFoldDB" id="A0A9D4RSM8"/>
<organism evidence="1 2">
    <name type="scientific">Dreissena polymorpha</name>
    <name type="common">Zebra mussel</name>
    <name type="synonym">Mytilus polymorpha</name>
    <dbReference type="NCBI Taxonomy" id="45954"/>
    <lineage>
        <taxon>Eukaryota</taxon>
        <taxon>Metazoa</taxon>
        <taxon>Spiralia</taxon>
        <taxon>Lophotrochozoa</taxon>
        <taxon>Mollusca</taxon>
        <taxon>Bivalvia</taxon>
        <taxon>Autobranchia</taxon>
        <taxon>Heteroconchia</taxon>
        <taxon>Euheterodonta</taxon>
        <taxon>Imparidentia</taxon>
        <taxon>Neoheterodontei</taxon>
        <taxon>Myida</taxon>
        <taxon>Dreissenoidea</taxon>
        <taxon>Dreissenidae</taxon>
        <taxon>Dreissena</taxon>
    </lineage>
</organism>
<protein>
    <submittedName>
        <fullName evidence="1">Uncharacterized protein</fullName>
    </submittedName>
</protein>
<sequence>MAKGKPQWTPSVKYLDRSCCRELNHICLRYMKRSGWWKLDFSGWGYRDCIFWWDLYISLCRS</sequence>
<dbReference type="Proteomes" id="UP000828390">
    <property type="component" value="Unassembled WGS sequence"/>
</dbReference>
<evidence type="ECO:0000313" key="1">
    <source>
        <dbReference type="EMBL" id="KAH3877245.1"/>
    </source>
</evidence>
<reference evidence="1" key="2">
    <citation type="submission" date="2020-11" db="EMBL/GenBank/DDBJ databases">
        <authorList>
            <person name="McCartney M.A."/>
            <person name="Auch B."/>
            <person name="Kono T."/>
            <person name="Mallez S."/>
            <person name="Becker A."/>
            <person name="Gohl D.M."/>
            <person name="Silverstein K.A.T."/>
            <person name="Koren S."/>
            <person name="Bechman K.B."/>
            <person name="Herman A."/>
            <person name="Abrahante J.E."/>
            <person name="Garbe J."/>
        </authorList>
    </citation>
    <scope>NUCLEOTIDE SEQUENCE</scope>
    <source>
        <strain evidence="1">Duluth1</strain>
        <tissue evidence="1">Whole animal</tissue>
    </source>
</reference>
<evidence type="ECO:0000313" key="2">
    <source>
        <dbReference type="Proteomes" id="UP000828390"/>
    </source>
</evidence>